<proteinExistence type="predicted"/>
<evidence type="ECO:0000256" key="5">
    <source>
        <dbReference type="ARBA" id="ARBA00022989"/>
    </source>
</evidence>
<feature type="domain" description="EF-hand" evidence="9">
    <location>
        <begin position="128"/>
        <end position="163"/>
    </location>
</feature>
<feature type="transmembrane region" description="Helical" evidence="8">
    <location>
        <begin position="725"/>
        <end position="752"/>
    </location>
</feature>
<gene>
    <name evidence="10" type="ORF">AMSG_12359</name>
</gene>
<keyword evidence="5 8" id="KW-1133">Transmembrane helix</keyword>
<feature type="domain" description="EF-hand" evidence="9">
    <location>
        <begin position="19"/>
        <end position="54"/>
    </location>
</feature>
<keyword evidence="6 8" id="KW-0472">Membrane</keyword>
<organism evidence="10 11">
    <name type="scientific">Thecamonas trahens ATCC 50062</name>
    <dbReference type="NCBI Taxonomy" id="461836"/>
    <lineage>
        <taxon>Eukaryota</taxon>
        <taxon>Apusozoa</taxon>
        <taxon>Apusomonadida</taxon>
        <taxon>Apusomonadidae</taxon>
        <taxon>Thecamonas</taxon>
    </lineage>
</organism>
<dbReference type="eggNOG" id="KOG2301">
    <property type="taxonomic scope" value="Eukaryota"/>
</dbReference>
<dbReference type="STRING" id="461836.A0A0L0DRC5"/>
<feature type="transmembrane region" description="Helical" evidence="8">
    <location>
        <begin position="376"/>
        <end position="399"/>
    </location>
</feature>
<dbReference type="eggNOG" id="KOG0027">
    <property type="taxonomic scope" value="Eukaryota"/>
</dbReference>
<feature type="transmembrane region" description="Helical" evidence="8">
    <location>
        <begin position="558"/>
        <end position="582"/>
    </location>
</feature>
<keyword evidence="3" id="KW-0677">Repeat</keyword>
<evidence type="ECO:0000256" key="3">
    <source>
        <dbReference type="ARBA" id="ARBA00022737"/>
    </source>
</evidence>
<dbReference type="PROSITE" id="PS00018">
    <property type="entry name" value="EF_HAND_1"/>
    <property type="match status" value="1"/>
</dbReference>
<feature type="region of interest" description="Disordered" evidence="7">
    <location>
        <begin position="902"/>
        <end position="1010"/>
    </location>
</feature>
<dbReference type="Pfam" id="PF00520">
    <property type="entry name" value="Ion_trans"/>
    <property type="match status" value="2"/>
</dbReference>
<reference evidence="10 11" key="1">
    <citation type="submission" date="2010-05" db="EMBL/GenBank/DDBJ databases">
        <title>The Genome Sequence of Thecamonas trahens ATCC 50062.</title>
        <authorList>
            <consortium name="The Broad Institute Genome Sequencing Platform"/>
            <person name="Russ C."/>
            <person name="Cuomo C."/>
            <person name="Shea T."/>
            <person name="Young S.K."/>
            <person name="Zeng Q."/>
            <person name="Koehrsen M."/>
            <person name="Haas B."/>
            <person name="Borodovsky M."/>
            <person name="Guigo R."/>
            <person name="Alvarado L."/>
            <person name="Berlin A."/>
            <person name="Bochicchio J."/>
            <person name="Borenstein D."/>
            <person name="Chapman S."/>
            <person name="Chen Z."/>
            <person name="Freedman E."/>
            <person name="Gellesch M."/>
            <person name="Goldberg J."/>
            <person name="Griggs A."/>
            <person name="Gujja S."/>
            <person name="Heilman E."/>
            <person name="Heiman D."/>
            <person name="Hepburn T."/>
            <person name="Howarth C."/>
            <person name="Jen D."/>
            <person name="Larson L."/>
            <person name="Mehta T."/>
            <person name="Park D."/>
            <person name="Pearson M."/>
            <person name="Roberts A."/>
            <person name="Saif S."/>
            <person name="Shenoy N."/>
            <person name="Sisk P."/>
            <person name="Stolte C."/>
            <person name="Sykes S."/>
            <person name="Thomson T."/>
            <person name="Walk T."/>
            <person name="White J."/>
            <person name="Yandava C."/>
            <person name="Burger G."/>
            <person name="Gray M.W."/>
            <person name="Holland P.W.H."/>
            <person name="King N."/>
            <person name="Lang F.B.F."/>
            <person name="Roger A.J."/>
            <person name="Ruiz-Trillo I."/>
            <person name="Lander E."/>
            <person name="Nusbaum C."/>
        </authorList>
    </citation>
    <scope>NUCLEOTIDE SEQUENCE [LARGE SCALE GENOMIC DNA]</scope>
    <source>
        <strain evidence="10 11">ATCC 50062</strain>
    </source>
</reference>
<feature type="transmembrane region" description="Helical" evidence="8">
    <location>
        <begin position="215"/>
        <end position="232"/>
    </location>
</feature>
<dbReference type="Proteomes" id="UP000054408">
    <property type="component" value="Unassembled WGS sequence"/>
</dbReference>
<feature type="domain" description="EF-hand" evidence="9">
    <location>
        <begin position="92"/>
        <end position="127"/>
    </location>
</feature>
<feature type="transmembrane region" description="Helical" evidence="8">
    <location>
        <begin position="594"/>
        <end position="613"/>
    </location>
</feature>
<dbReference type="GO" id="GO:0016020">
    <property type="term" value="C:membrane"/>
    <property type="evidence" value="ECO:0007669"/>
    <property type="project" value="UniProtKB-SubCell"/>
</dbReference>
<keyword evidence="11" id="KW-1185">Reference proteome</keyword>
<dbReference type="SMART" id="SM00054">
    <property type="entry name" value="EFh"/>
    <property type="match status" value="4"/>
</dbReference>
<dbReference type="GO" id="GO:0005216">
    <property type="term" value="F:monoatomic ion channel activity"/>
    <property type="evidence" value="ECO:0007669"/>
    <property type="project" value="InterPro"/>
</dbReference>
<dbReference type="GO" id="GO:0005509">
    <property type="term" value="F:calcium ion binding"/>
    <property type="evidence" value="ECO:0007669"/>
    <property type="project" value="InterPro"/>
</dbReference>
<dbReference type="PROSITE" id="PS50222">
    <property type="entry name" value="EF_HAND_2"/>
    <property type="match status" value="4"/>
</dbReference>
<feature type="compositionally biased region" description="Polar residues" evidence="7">
    <location>
        <begin position="859"/>
        <end position="873"/>
    </location>
</feature>
<dbReference type="Gene3D" id="1.10.287.70">
    <property type="match status" value="2"/>
</dbReference>
<feature type="compositionally biased region" description="Low complexity" evidence="7">
    <location>
        <begin position="961"/>
        <end position="977"/>
    </location>
</feature>
<name>A0A0L0DRC5_THETB</name>
<evidence type="ECO:0000256" key="6">
    <source>
        <dbReference type="ARBA" id="ARBA00023136"/>
    </source>
</evidence>
<dbReference type="InterPro" id="IPR018247">
    <property type="entry name" value="EF_Hand_1_Ca_BS"/>
</dbReference>
<evidence type="ECO:0000313" key="10">
    <source>
        <dbReference type="EMBL" id="KNC54869.1"/>
    </source>
</evidence>
<dbReference type="PANTHER" id="PTHR46726:SF1">
    <property type="entry name" value="TWO-PORE CALCIUM CHANNEL 3"/>
    <property type="match status" value="1"/>
</dbReference>
<keyword evidence="2 8" id="KW-0812">Transmembrane</keyword>
<dbReference type="Gene3D" id="1.20.120.350">
    <property type="entry name" value="Voltage-gated potassium channels. Chain C"/>
    <property type="match status" value="1"/>
</dbReference>
<accession>A0A0L0DRC5</accession>
<evidence type="ECO:0000256" key="1">
    <source>
        <dbReference type="ARBA" id="ARBA00004141"/>
    </source>
</evidence>
<dbReference type="Gene3D" id="1.10.238.10">
    <property type="entry name" value="EF-hand"/>
    <property type="match status" value="3"/>
</dbReference>
<protein>
    <recommendedName>
        <fullName evidence="9">EF-hand domain-containing protein</fullName>
    </recommendedName>
</protein>
<dbReference type="InterPro" id="IPR005821">
    <property type="entry name" value="Ion_trans_dom"/>
</dbReference>
<dbReference type="FunFam" id="1.10.238.10:FF:000003">
    <property type="entry name" value="Calmodulin A"/>
    <property type="match status" value="1"/>
</dbReference>
<dbReference type="EMBL" id="GL349492">
    <property type="protein sequence ID" value="KNC54869.1"/>
    <property type="molecule type" value="Genomic_DNA"/>
</dbReference>
<dbReference type="GeneID" id="25570273"/>
<evidence type="ECO:0000256" key="4">
    <source>
        <dbReference type="ARBA" id="ARBA00022837"/>
    </source>
</evidence>
<feature type="transmembrane region" description="Helical" evidence="8">
    <location>
        <begin position="656"/>
        <end position="677"/>
    </location>
</feature>
<dbReference type="PANTHER" id="PTHR46726">
    <property type="entry name" value="TWO PORE CHANNEL 3"/>
    <property type="match status" value="1"/>
</dbReference>
<feature type="transmembrane region" description="Helical" evidence="8">
    <location>
        <begin position="526"/>
        <end position="546"/>
    </location>
</feature>
<feature type="transmembrane region" description="Helical" evidence="8">
    <location>
        <begin position="253"/>
        <end position="273"/>
    </location>
</feature>
<evidence type="ECO:0000256" key="8">
    <source>
        <dbReference type="SAM" id="Phobius"/>
    </source>
</evidence>
<dbReference type="InterPro" id="IPR002048">
    <property type="entry name" value="EF_hand_dom"/>
</dbReference>
<feature type="compositionally biased region" description="Acidic residues" evidence="7">
    <location>
        <begin position="1000"/>
        <end position="1010"/>
    </location>
</feature>
<evidence type="ECO:0000259" key="9">
    <source>
        <dbReference type="PROSITE" id="PS50222"/>
    </source>
</evidence>
<keyword evidence="4" id="KW-0106">Calcium</keyword>
<dbReference type="CDD" id="cd00051">
    <property type="entry name" value="EFh"/>
    <property type="match status" value="1"/>
</dbReference>
<evidence type="ECO:0000256" key="7">
    <source>
        <dbReference type="SAM" id="MobiDB-lite"/>
    </source>
</evidence>
<evidence type="ECO:0000256" key="2">
    <source>
        <dbReference type="ARBA" id="ARBA00022692"/>
    </source>
</evidence>
<dbReference type="SUPFAM" id="SSF81324">
    <property type="entry name" value="Voltage-gated potassium channels"/>
    <property type="match status" value="2"/>
</dbReference>
<sequence length="1010" mass="111006">MTVIDVTAVDDADGWRGGRWREQIKLAFDKYDKTEEGVIKPEDVPVVLRSLGYNPSEKDVKEILASLRLTEENMVVFVEFLNAAAPKMVAPDAEELILEAWRLFDAQGNGFITSAQLFHIMTNLGEKLTQAEVDELIREADPGATGAIDYEAFSKIMLETQGNGHIFIDRTAVQSAFYKWHSSRAWRYFIFAIIVAHMSLARWEPTSHRAPLGEHGKTYAALEILACTFYLIDIGLKFPSMGGLQYFKSLHTGSYLFTAITILIDAFITYGAGTNVRFSRPFRAALLVASSAQLRDIVGTMLKAIPKLAEISVAYLALVLTYGIMGMNLYHSYYTSDGLGDFNSFSASCLAMFVLSTSENYPDIMRPAYDRNNVNVIFFVSYIIFSMFLLMNVVVAIVLEGYKAIREKKVSRDFIEETKALDVAFALLDVNNNGLVTFDEWRDFLDAVAPGKYDQEQALILFHHLDQHHSGQGISRSDWDGLVDALLLRFSRRREAESLVPACVTHAFSGASTKLRKWRDQTKSRYVKAVVFMVVAANITVLGLVGSLDDPSSISAMYAFNLAFLVFYGLEHGVQMLVLGFAKFWESRWNRVDLIIFLSQVSTTIALFTIAPRKAFGFPNSERNVRVLQGLFALRALRLVSLFERLRKVVSAMMEVLPTMGAVFFLILTVFYVFSIIGLELFAGSGTGQFPNFVESQLTLFQLLTGSNWHEVMYEEIKATSSYTAWYFVAFIVLVVVVFLNVLVAIVVDVFVQQMDLLEGSASGAFLNVMETVDGRWRVWKSNTRWERELFQQARQVTTQNHIELRDDADLFELGILGRDRAFAPSSASLNQASRADLTLLTVSPQSASRLPPRAPGSSAYSMDSDNTLSSLPSHMAPEPEKVDVTAIANQLGVELESCTAGYSGASSSGSDSGSDSDSNSDSGLGSDSGSTAGAPAPAPAAPKSGAVSDYGPIPDVILVSTPGSGEGASTGSTSGTMVNSAVPEDCEPLPRSMSHADSSSDEVVIDEGK</sequence>
<dbReference type="RefSeq" id="XP_013753523.1">
    <property type="nucleotide sequence ID" value="XM_013898069.1"/>
</dbReference>
<comment type="subcellular location">
    <subcellularLocation>
        <location evidence="1">Membrane</location>
        <topology evidence="1">Multi-pass membrane protein</topology>
    </subcellularLocation>
</comment>
<dbReference type="OrthoDB" id="10260307at2759"/>
<feature type="region of interest" description="Disordered" evidence="7">
    <location>
        <begin position="844"/>
        <end position="877"/>
    </location>
</feature>
<dbReference type="SUPFAM" id="SSF47473">
    <property type="entry name" value="EF-hand"/>
    <property type="match status" value="2"/>
</dbReference>
<dbReference type="InterPro" id="IPR011992">
    <property type="entry name" value="EF-hand-dom_pair"/>
</dbReference>
<evidence type="ECO:0000313" key="11">
    <source>
        <dbReference type="Proteomes" id="UP000054408"/>
    </source>
</evidence>
<feature type="compositionally biased region" description="Low complexity" evidence="7">
    <location>
        <begin position="902"/>
        <end position="947"/>
    </location>
</feature>
<dbReference type="InterPro" id="IPR027359">
    <property type="entry name" value="Volt_channel_dom_sf"/>
</dbReference>
<dbReference type="Pfam" id="PF13499">
    <property type="entry name" value="EF-hand_7"/>
    <property type="match status" value="1"/>
</dbReference>
<dbReference type="AlphaFoldDB" id="A0A0L0DRC5"/>
<feature type="domain" description="EF-hand" evidence="9">
    <location>
        <begin position="416"/>
        <end position="451"/>
    </location>
</feature>
<feature type="transmembrane region" description="Helical" evidence="8">
    <location>
        <begin position="311"/>
        <end position="331"/>
    </location>
</feature>